<reference evidence="6 7" key="1">
    <citation type="submission" date="2017-03" db="EMBL/GenBank/DDBJ databases">
        <authorList>
            <person name="Afonso C.L."/>
            <person name="Miller P.J."/>
            <person name="Scott M.A."/>
            <person name="Spackman E."/>
            <person name="Goraichik I."/>
            <person name="Dimitrov K.M."/>
            <person name="Suarez D.L."/>
            <person name="Swayne D.E."/>
        </authorList>
    </citation>
    <scope>NUCLEOTIDE SEQUENCE [LARGE SCALE GENOMIC DNA]</scope>
    <source>
        <strain evidence="6 7">CECT 7450</strain>
    </source>
</reference>
<protein>
    <submittedName>
        <fullName evidence="6">Glutathione-dependent formaldehyde-activating enzyme</fullName>
    </submittedName>
</protein>
<dbReference type="GO" id="GO:0016846">
    <property type="term" value="F:carbon-sulfur lyase activity"/>
    <property type="evidence" value="ECO:0007669"/>
    <property type="project" value="InterPro"/>
</dbReference>
<evidence type="ECO:0000259" key="5">
    <source>
        <dbReference type="PROSITE" id="PS51891"/>
    </source>
</evidence>
<evidence type="ECO:0000256" key="4">
    <source>
        <dbReference type="ARBA" id="ARBA00023239"/>
    </source>
</evidence>
<dbReference type="AlphaFoldDB" id="A0A1X6ZJT5"/>
<dbReference type="Proteomes" id="UP000193061">
    <property type="component" value="Unassembled WGS sequence"/>
</dbReference>
<dbReference type="EMBL" id="FWFX01000008">
    <property type="protein sequence ID" value="SLN53094.1"/>
    <property type="molecule type" value="Genomic_DNA"/>
</dbReference>
<gene>
    <name evidence="6" type="ORF">ROA7450_02707</name>
</gene>
<dbReference type="GO" id="GO:0046872">
    <property type="term" value="F:metal ion binding"/>
    <property type="evidence" value="ECO:0007669"/>
    <property type="project" value="UniProtKB-KW"/>
</dbReference>
<keyword evidence="7" id="KW-1185">Reference proteome</keyword>
<dbReference type="InterPro" id="IPR006913">
    <property type="entry name" value="CENP-V/GFA"/>
</dbReference>
<dbReference type="RefSeq" id="WP_085806331.1">
    <property type="nucleotide sequence ID" value="NZ_FWFX01000008.1"/>
</dbReference>
<feature type="domain" description="CENP-V/GFA" evidence="5">
    <location>
        <begin position="2"/>
        <end position="116"/>
    </location>
</feature>
<evidence type="ECO:0000256" key="3">
    <source>
        <dbReference type="ARBA" id="ARBA00022833"/>
    </source>
</evidence>
<comment type="similarity">
    <text evidence="1">Belongs to the Gfa family.</text>
</comment>
<evidence type="ECO:0000313" key="7">
    <source>
        <dbReference type="Proteomes" id="UP000193061"/>
    </source>
</evidence>
<dbReference type="PANTHER" id="PTHR33337">
    <property type="entry name" value="GFA DOMAIN-CONTAINING PROTEIN"/>
    <property type="match status" value="1"/>
</dbReference>
<keyword evidence="2" id="KW-0479">Metal-binding</keyword>
<evidence type="ECO:0000313" key="6">
    <source>
        <dbReference type="EMBL" id="SLN53094.1"/>
    </source>
</evidence>
<keyword evidence="3" id="KW-0862">Zinc</keyword>
<evidence type="ECO:0000256" key="1">
    <source>
        <dbReference type="ARBA" id="ARBA00005495"/>
    </source>
</evidence>
<keyword evidence="4" id="KW-0456">Lyase</keyword>
<evidence type="ECO:0000256" key="2">
    <source>
        <dbReference type="ARBA" id="ARBA00022723"/>
    </source>
</evidence>
<dbReference type="Pfam" id="PF04828">
    <property type="entry name" value="GFA"/>
    <property type="match status" value="1"/>
</dbReference>
<dbReference type="OrthoDB" id="9807246at2"/>
<organism evidence="6 7">
    <name type="scientific">Roseovarius albus</name>
    <dbReference type="NCBI Taxonomy" id="1247867"/>
    <lineage>
        <taxon>Bacteria</taxon>
        <taxon>Pseudomonadati</taxon>
        <taxon>Pseudomonadota</taxon>
        <taxon>Alphaproteobacteria</taxon>
        <taxon>Rhodobacterales</taxon>
        <taxon>Roseobacteraceae</taxon>
        <taxon>Roseovarius</taxon>
    </lineage>
</organism>
<dbReference type="Gene3D" id="3.90.1590.10">
    <property type="entry name" value="glutathione-dependent formaldehyde- activating enzyme (gfa)"/>
    <property type="match status" value="1"/>
</dbReference>
<dbReference type="PANTHER" id="PTHR33337:SF40">
    <property type="entry name" value="CENP-V_GFA DOMAIN-CONTAINING PROTEIN-RELATED"/>
    <property type="match status" value="1"/>
</dbReference>
<dbReference type="SUPFAM" id="SSF51316">
    <property type="entry name" value="Mss4-like"/>
    <property type="match status" value="1"/>
</dbReference>
<accession>A0A1X6ZJT5</accession>
<proteinExistence type="inferred from homology"/>
<name>A0A1X6ZJT5_9RHOB</name>
<dbReference type="PROSITE" id="PS51891">
    <property type="entry name" value="CENP_V_GFA"/>
    <property type="match status" value="1"/>
</dbReference>
<dbReference type="InterPro" id="IPR011057">
    <property type="entry name" value="Mss4-like_sf"/>
</dbReference>
<sequence length="133" mass="14626">MQRGSCLCGAVAFEITGPLRPAIACHCRQCRITSGHFWAATSAPDDEITFTCDDGLRWYQSSDTAKRGFCDQCGSSLFWKPEGQDRTAIAMGVLEEPSGLRVESHVFVEDKGAYYQIEDGLPQHQQFSGAEDA</sequence>